<protein>
    <submittedName>
        <fullName evidence="8">Dissimilatory sulfite reductase (Desulfoviridin), alpha and beta subunits</fullName>
    </submittedName>
</protein>
<dbReference type="InterPro" id="IPR036136">
    <property type="entry name" value="Nit/Sulf_reduc_fer-like_dom_sf"/>
</dbReference>
<dbReference type="SUPFAM" id="SSF54862">
    <property type="entry name" value="4Fe-4S ferredoxins"/>
    <property type="match status" value="1"/>
</dbReference>
<evidence type="ECO:0000313" key="9">
    <source>
        <dbReference type="Proteomes" id="UP000198838"/>
    </source>
</evidence>
<evidence type="ECO:0000256" key="6">
    <source>
        <dbReference type="ARBA" id="ARBA00023014"/>
    </source>
</evidence>
<evidence type="ECO:0000256" key="4">
    <source>
        <dbReference type="ARBA" id="ARBA00023002"/>
    </source>
</evidence>
<dbReference type="InterPro" id="IPR006067">
    <property type="entry name" value="NO2/SO3_Rdtase_4Fe4S_dom"/>
</dbReference>
<dbReference type="SUPFAM" id="SSF56014">
    <property type="entry name" value="Nitrite and sulphite reductase 4Fe-4S domain-like"/>
    <property type="match status" value="1"/>
</dbReference>
<evidence type="ECO:0000256" key="5">
    <source>
        <dbReference type="ARBA" id="ARBA00023004"/>
    </source>
</evidence>
<dbReference type="AlphaFoldDB" id="A0A1I0Y2V1"/>
<accession>A0A1I0Y2V1</accession>
<keyword evidence="4" id="KW-0560">Oxidoreductase</keyword>
<dbReference type="Pfam" id="PF03460">
    <property type="entry name" value="NIR_SIR_ferr"/>
    <property type="match status" value="1"/>
</dbReference>
<dbReference type="GO" id="GO:0046872">
    <property type="term" value="F:metal ion binding"/>
    <property type="evidence" value="ECO:0007669"/>
    <property type="project" value="UniProtKB-KW"/>
</dbReference>
<sequence length="299" mass="33712">MSEPKINNDEIKRLKGLGFLNNKGTNCFSARVITVNGKLTANKLEKISKAAEKFGNGNVTFTSRQCVEVLGIPYEKIEAFLEFIKEEGLYTGGTGAKVRPITSCKGTVCQYGLLDSFKISEEIHKRFYEGWHNVDLPHKFKIGIGGCPNNCMKPNLNDIGIVGAFIPEYISEDCRGCKKCNIEKVCPVSAPKLVDKKIEIDRTKCINCGLCREKCNFDIFTQGKYGYKVFVGGRWGKKTTIGKPLNVIYTKEEEVYSLIEKILDFYRKNGESKERLESVIERIGFEKFEESLGITKNLH</sequence>
<dbReference type="SUPFAM" id="SSF55124">
    <property type="entry name" value="Nitrite/Sulfite reductase N-terminal domain-like"/>
    <property type="match status" value="1"/>
</dbReference>
<keyword evidence="2" id="KW-0349">Heme</keyword>
<reference evidence="8 9" key="1">
    <citation type="submission" date="2016-10" db="EMBL/GenBank/DDBJ databases">
        <authorList>
            <person name="de Groot N.N."/>
        </authorList>
    </citation>
    <scope>NUCLEOTIDE SEQUENCE [LARGE SCALE GENOMIC DNA]</scope>
    <source>
        <strain evidence="8 9">DSM 5522</strain>
    </source>
</reference>
<dbReference type="RefSeq" id="WP_092872097.1">
    <property type="nucleotide sequence ID" value="NZ_FOJY01000008.1"/>
</dbReference>
<dbReference type="GO" id="GO:0051539">
    <property type="term" value="F:4 iron, 4 sulfur cluster binding"/>
    <property type="evidence" value="ECO:0007669"/>
    <property type="project" value="UniProtKB-KW"/>
</dbReference>
<dbReference type="STRING" id="1120918.SAMN05216249_10893"/>
<dbReference type="PROSITE" id="PS51379">
    <property type="entry name" value="4FE4S_FER_2"/>
    <property type="match status" value="2"/>
</dbReference>
<keyword evidence="3" id="KW-0479">Metal-binding</keyword>
<evidence type="ECO:0000259" key="7">
    <source>
        <dbReference type="PROSITE" id="PS51379"/>
    </source>
</evidence>
<keyword evidence="9" id="KW-1185">Reference proteome</keyword>
<dbReference type="Pfam" id="PF01077">
    <property type="entry name" value="NIR_SIR"/>
    <property type="match status" value="1"/>
</dbReference>
<dbReference type="EMBL" id="FOJY01000008">
    <property type="protein sequence ID" value="SFB07512.1"/>
    <property type="molecule type" value="Genomic_DNA"/>
</dbReference>
<keyword evidence="1" id="KW-0004">4Fe-4S</keyword>
<dbReference type="PANTHER" id="PTHR32439:SF9">
    <property type="entry name" value="BLR3264 PROTEIN"/>
    <property type="match status" value="1"/>
</dbReference>
<gene>
    <name evidence="8" type="ORF">SAMN05216249_10893</name>
</gene>
<evidence type="ECO:0000313" key="8">
    <source>
        <dbReference type="EMBL" id="SFB07512.1"/>
    </source>
</evidence>
<proteinExistence type="predicted"/>
<feature type="domain" description="4Fe-4S ferredoxin-type" evidence="7">
    <location>
        <begin position="196"/>
        <end position="225"/>
    </location>
</feature>
<dbReference type="Gene3D" id="3.30.413.10">
    <property type="entry name" value="Sulfite Reductase Hemoprotein, domain 1"/>
    <property type="match status" value="1"/>
</dbReference>
<evidence type="ECO:0000256" key="2">
    <source>
        <dbReference type="ARBA" id="ARBA00022617"/>
    </source>
</evidence>
<name>A0A1I0Y2V1_9FIRM</name>
<dbReference type="InterPro" id="IPR005117">
    <property type="entry name" value="NiRdtase/SiRdtase_haem-b_fer"/>
</dbReference>
<dbReference type="GO" id="GO:0020037">
    <property type="term" value="F:heme binding"/>
    <property type="evidence" value="ECO:0007669"/>
    <property type="project" value="InterPro"/>
</dbReference>
<dbReference type="Gene3D" id="3.30.70.20">
    <property type="match status" value="1"/>
</dbReference>
<organism evidence="8 9">
    <name type="scientific">Acetitomaculum ruminis DSM 5522</name>
    <dbReference type="NCBI Taxonomy" id="1120918"/>
    <lineage>
        <taxon>Bacteria</taxon>
        <taxon>Bacillati</taxon>
        <taxon>Bacillota</taxon>
        <taxon>Clostridia</taxon>
        <taxon>Lachnospirales</taxon>
        <taxon>Lachnospiraceae</taxon>
        <taxon>Acetitomaculum</taxon>
    </lineage>
</organism>
<dbReference type="OrthoDB" id="9800558at2"/>
<dbReference type="InterPro" id="IPR017896">
    <property type="entry name" value="4Fe4S_Fe-S-bd"/>
</dbReference>
<keyword evidence="5" id="KW-0408">Iron</keyword>
<feature type="domain" description="4Fe-4S ferredoxin-type" evidence="7">
    <location>
        <begin position="165"/>
        <end position="195"/>
    </location>
</feature>
<dbReference type="Proteomes" id="UP000198838">
    <property type="component" value="Unassembled WGS sequence"/>
</dbReference>
<keyword evidence="6" id="KW-0411">Iron-sulfur</keyword>
<evidence type="ECO:0000256" key="3">
    <source>
        <dbReference type="ARBA" id="ARBA00022723"/>
    </source>
</evidence>
<dbReference type="InterPro" id="IPR051329">
    <property type="entry name" value="NIR_SIR_4Fe-4S"/>
</dbReference>
<evidence type="ECO:0000256" key="1">
    <source>
        <dbReference type="ARBA" id="ARBA00022485"/>
    </source>
</evidence>
<dbReference type="GO" id="GO:0016491">
    <property type="term" value="F:oxidoreductase activity"/>
    <property type="evidence" value="ECO:0007669"/>
    <property type="project" value="UniProtKB-KW"/>
</dbReference>
<dbReference type="Gene3D" id="3.30.70.3340">
    <property type="match status" value="1"/>
</dbReference>
<dbReference type="PANTHER" id="PTHR32439">
    <property type="entry name" value="FERREDOXIN--NITRITE REDUCTASE, CHLOROPLASTIC"/>
    <property type="match status" value="1"/>
</dbReference>
<dbReference type="InterPro" id="IPR045854">
    <property type="entry name" value="NO2/SO3_Rdtase_4Fe4S_sf"/>
</dbReference>